<proteinExistence type="predicted"/>
<accession>A0A6G9AQJ4</accession>
<evidence type="ECO:0000256" key="1">
    <source>
        <dbReference type="SAM" id="MobiDB-lite"/>
    </source>
</evidence>
<dbReference type="EMBL" id="CP050063">
    <property type="protein sequence ID" value="QIP14609.1"/>
    <property type="molecule type" value="Genomic_DNA"/>
</dbReference>
<reference evidence="2 3" key="1">
    <citation type="submission" date="2020-03" db="EMBL/GenBank/DDBJ databases">
        <authorList>
            <person name="Kim M.K."/>
        </authorList>
    </citation>
    <scope>NUCLEOTIDE SEQUENCE [LARGE SCALE GENOMIC DNA]</scope>
    <source>
        <strain evidence="2 3">BT328</strain>
    </source>
</reference>
<dbReference type="Proteomes" id="UP000501802">
    <property type="component" value="Chromosome"/>
</dbReference>
<dbReference type="RefSeq" id="WP_167211016.1">
    <property type="nucleotide sequence ID" value="NZ_CP050063.1"/>
</dbReference>
<dbReference type="AlphaFoldDB" id="A0A6G9AQJ4"/>
<gene>
    <name evidence="2" type="ORF">G8759_19330</name>
</gene>
<keyword evidence="3" id="KW-1185">Reference proteome</keyword>
<evidence type="ECO:0000313" key="2">
    <source>
        <dbReference type="EMBL" id="QIP14609.1"/>
    </source>
</evidence>
<dbReference type="KEGG" id="spib:G8759_19330"/>
<sequence>MKTLRVVAILAISGIFGLTSCSKKGDDVVPAPTQTTPTTSTPPSTTTTPGQSTTQTTSGFSTKVDGKDFIPDLVYAKVVAPGNDGYYAIYGLDSKTSDVVMIALPYSALVGTHKLSYVNFGALSLGNGSDSFSTRVQPGDGTVTITKMTTTDVEGTFSFTAYSDKGVKRTLTEGKFNVPFK</sequence>
<evidence type="ECO:0008006" key="4">
    <source>
        <dbReference type="Google" id="ProtNLM"/>
    </source>
</evidence>
<dbReference type="InterPro" id="IPR046219">
    <property type="entry name" value="DUF6252"/>
</dbReference>
<evidence type="ECO:0000313" key="3">
    <source>
        <dbReference type="Proteomes" id="UP000501802"/>
    </source>
</evidence>
<feature type="compositionally biased region" description="Low complexity" evidence="1">
    <location>
        <begin position="32"/>
        <end position="59"/>
    </location>
</feature>
<feature type="region of interest" description="Disordered" evidence="1">
    <location>
        <begin position="24"/>
        <end position="59"/>
    </location>
</feature>
<organism evidence="2 3">
    <name type="scientific">Spirosoma aureum</name>
    <dbReference type="NCBI Taxonomy" id="2692134"/>
    <lineage>
        <taxon>Bacteria</taxon>
        <taxon>Pseudomonadati</taxon>
        <taxon>Bacteroidota</taxon>
        <taxon>Cytophagia</taxon>
        <taxon>Cytophagales</taxon>
        <taxon>Cytophagaceae</taxon>
        <taxon>Spirosoma</taxon>
    </lineage>
</organism>
<dbReference type="PROSITE" id="PS51257">
    <property type="entry name" value="PROKAR_LIPOPROTEIN"/>
    <property type="match status" value="1"/>
</dbReference>
<name>A0A6G9AQJ4_9BACT</name>
<protein>
    <recommendedName>
        <fullName evidence="4">Lipoprotein</fullName>
    </recommendedName>
</protein>
<dbReference type="Pfam" id="PF19765">
    <property type="entry name" value="DUF6252"/>
    <property type="match status" value="1"/>
</dbReference>